<keyword evidence="6 15" id="KW-0347">Helicase</keyword>
<dbReference type="InterPro" id="IPR014001">
    <property type="entry name" value="Helicase_ATP-bd"/>
</dbReference>
<evidence type="ECO:0000256" key="4">
    <source>
        <dbReference type="ARBA" id="ARBA00022763"/>
    </source>
</evidence>
<dbReference type="NCBIfam" id="NF008168">
    <property type="entry name" value="PRK10917.2-2"/>
    <property type="match status" value="1"/>
</dbReference>
<dbReference type="OrthoDB" id="9804325at2"/>
<comment type="function">
    <text evidence="15">Plays a critical role in recombination and DNA repair. Helps process Holliday junction intermediates to mature products by catalyzing branch migration. Has replication fork regression activity, unwinds stalled or blocked replication forks to make a HJ that can be resolved. Has a DNA unwinding activity characteristic of a DNA helicase with 3'-5' polarity.</text>
</comment>
<dbReference type="SUPFAM" id="SSF52540">
    <property type="entry name" value="P-loop containing nucleoside triphosphate hydrolases"/>
    <property type="match status" value="2"/>
</dbReference>
<evidence type="ECO:0000256" key="10">
    <source>
        <dbReference type="ARBA" id="ARBA00023204"/>
    </source>
</evidence>
<evidence type="ECO:0000256" key="12">
    <source>
        <dbReference type="ARBA" id="ARBA00034617"/>
    </source>
</evidence>
<evidence type="ECO:0000256" key="2">
    <source>
        <dbReference type="ARBA" id="ARBA00017846"/>
    </source>
</evidence>
<evidence type="ECO:0000256" key="1">
    <source>
        <dbReference type="ARBA" id="ARBA00007504"/>
    </source>
</evidence>
<dbReference type="STRING" id="573058.SAMN00017477_0421"/>
<dbReference type="SMART" id="SM00490">
    <property type="entry name" value="HELICc"/>
    <property type="match status" value="1"/>
</dbReference>
<dbReference type="GO" id="GO:0003677">
    <property type="term" value="F:DNA binding"/>
    <property type="evidence" value="ECO:0007669"/>
    <property type="project" value="UniProtKB-KW"/>
</dbReference>
<evidence type="ECO:0000256" key="8">
    <source>
        <dbReference type="ARBA" id="ARBA00023125"/>
    </source>
</evidence>
<dbReference type="Pfam" id="PF17191">
    <property type="entry name" value="RecG_wedge"/>
    <property type="match status" value="1"/>
</dbReference>
<dbReference type="CDD" id="cd04488">
    <property type="entry name" value="RecG_wedge_OBF"/>
    <property type="match status" value="1"/>
</dbReference>
<dbReference type="SMART" id="SM00487">
    <property type="entry name" value="DEXDc"/>
    <property type="match status" value="1"/>
</dbReference>
<evidence type="ECO:0000259" key="17">
    <source>
        <dbReference type="PROSITE" id="PS51194"/>
    </source>
</evidence>
<keyword evidence="3 15" id="KW-0547">Nucleotide-binding</keyword>
<dbReference type="GO" id="GO:0006310">
    <property type="term" value="P:DNA recombination"/>
    <property type="evidence" value="ECO:0007669"/>
    <property type="project" value="UniProtKB-UniRule"/>
</dbReference>
<reference evidence="19" key="1">
    <citation type="submission" date="2017-04" db="EMBL/GenBank/DDBJ databases">
        <authorList>
            <person name="Varghese N."/>
            <person name="Submissions S."/>
        </authorList>
    </citation>
    <scope>NUCLEOTIDE SEQUENCE [LARGE SCALE GENOMIC DNA]</scope>
    <source>
        <strain evidence="19">DSM 20463</strain>
    </source>
</reference>
<comment type="catalytic activity">
    <reaction evidence="12 15">
        <text>Couples ATP hydrolysis with the unwinding of duplex DNA by translocating in the 3'-5' direction.</text>
        <dbReference type="EC" id="5.6.2.4"/>
    </reaction>
</comment>
<dbReference type="InterPro" id="IPR033454">
    <property type="entry name" value="RecG_wedge"/>
</dbReference>
<evidence type="ECO:0000256" key="7">
    <source>
        <dbReference type="ARBA" id="ARBA00022840"/>
    </source>
</evidence>
<dbReference type="EC" id="5.6.2.4" evidence="13 15"/>
<dbReference type="EMBL" id="FWWR01000009">
    <property type="protein sequence ID" value="SMB82200.1"/>
    <property type="molecule type" value="Genomic_DNA"/>
</dbReference>
<dbReference type="InterPro" id="IPR045562">
    <property type="entry name" value="RecG_dom3_C"/>
</dbReference>
<keyword evidence="5 15" id="KW-0378">Hydrolase</keyword>
<dbReference type="Pfam" id="PF19833">
    <property type="entry name" value="RecG_dom3_C"/>
    <property type="match status" value="1"/>
</dbReference>
<dbReference type="InterPro" id="IPR012340">
    <property type="entry name" value="NA-bd_OB-fold"/>
</dbReference>
<evidence type="ECO:0000256" key="9">
    <source>
        <dbReference type="ARBA" id="ARBA00023172"/>
    </source>
</evidence>
<proteinExistence type="inferred from homology"/>
<keyword evidence="4 15" id="KW-0227">DNA damage</keyword>
<evidence type="ECO:0000256" key="3">
    <source>
        <dbReference type="ARBA" id="ARBA00022741"/>
    </source>
</evidence>
<dbReference type="InterPro" id="IPR001650">
    <property type="entry name" value="Helicase_C-like"/>
</dbReference>
<keyword evidence="7 15" id="KW-0067">ATP-binding</keyword>
<dbReference type="PROSITE" id="PS51194">
    <property type="entry name" value="HELICASE_CTER"/>
    <property type="match status" value="1"/>
</dbReference>
<keyword evidence="11" id="KW-0413">Isomerase</keyword>
<dbReference type="Gene3D" id="3.40.50.300">
    <property type="entry name" value="P-loop containing nucleotide triphosphate hydrolases"/>
    <property type="match status" value="2"/>
</dbReference>
<comment type="catalytic activity">
    <reaction evidence="14 15">
        <text>ATP + H2O = ADP + phosphate + H(+)</text>
        <dbReference type="Rhea" id="RHEA:13065"/>
        <dbReference type="ChEBI" id="CHEBI:15377"/>
        <dbReference type="ChEBI" id="CHEBI:15378"/>
        <dbReference type="ChEBI" id="CHEBI:30616"/>
        <dbReference type="ChEBI" id="CHEBI:43474"/>
        <dbReference type="ChEBI" id="CHEBI:456216"/>
        <dbReference type="EC" id="5.6.2.4"/>
    </reaction>
</comment>
<dbReference type="CDD" id="cd17992">
    <property type="entry name" value="DEXHc_RecG"/>
    <property type="match status" value="1"/>
</dbReference>
<keyword evidence="10 15" id="KW-0234">DNA repair</keyword>
<gene>
    <name evidence="18" type="ORF">SAMN00017477_0421</name>
</gene>
<dbReference type="Pfam" id="PF00271">
    <property type="entry name" value="Helicase_C"/>
    <property type="match status" value="1"/>
</dbReference>
<dbReference type="InterPro" id="IPR004609">
    <property type="entry name" value="ATP-dep_DNA_helicase_RecG"/>
</dbReference>
<dbReference type="InterPro" id="IPR047112">
    <property type="entry name" value="RecG/Mfd"/>
</dbReference>
<feature type="domain" description="Helicase ATP-binding" evidence="16">
    <location>
        <begin position="269"/>
        <end position="430"/>
    </location>
</feature>
<dbReference type="NCBIfam" id="NF008165">
    <property type="entry name" value="PRK10917.1-3"/>
    <property type="match status" value="1"/>
</dbReference>
<keyword evidence="8" id="KW-0238">DNA-binding</keyword>
<dbReference type="AlphaFoldDB" id="A0A1W1UMA3"/>
<dbReference type="InterPro" id="IPR027417">
    <property type="entry name" value="P-loop_NTPase"/>
</dbReference>
<dbReference type="GO" id="GO:0005524">
    <property type="term" value="F:ATP binding"/>
    <property type="evidence" value="ECO:0007669"/>
    <property type="project" value="UniProtKB-KW"/>
</dbReference>
<dbReference type="NCBIfam" id="TIGR00643">
    <property type="entry name" value="recG"/>
    <property type="match status" value="1"/>
</dbReference>
<dbReference type="GO" id="GO:0016887">
    <property type="term" value="F:ATP hydrolysis activity"/>
    <property type="evidence" value="ECO:0007669"/>
    <property type="project" value="RHEA"/>
</dbReference>
<keyword evidence="19" id="KW-1185">Reference proteome</keyword>
<dbReference type="Gene3D" id="2.40.50.140">
    <property type="entry name" value="Nucleic acid-binding proteins"/>
    <property type="match status" value="1"/>
</dbReference>
<dbReference type="InterPro" id="IPR011545">
    <property type="entry name" value="DEAD/DEAH_box_helicase_dom"/>
</dbReference>
<dbReference type="SUPFAM" id="SSF50249">
    <property type="entry name" value="Nucleic acid-binding proteins"/>
    <property type="match status" value="1"/>
</dbReference>
<keyword evidence="9 15" id="KW-0233">DNA recombination</keyword>
<comment type="similarity">
    <text evidence="1 15">Belongs to the helicase family. RecG subfamily.</text>
</comment>
<evidence type="ECO:0000256" key="5">
    <source>
        <dbReference type="ARBA" id="ARBA00022801"/>
    </source>
</evidence>
<protein>
    <recommendedName>
        <fullName evidence="2 15">ATP-dependent DNA helicase RecG</fullName>
        <ecNumber evidence="13 15">5.6.2.4</ecNumber>
    </recommendedName>
</protein>
<dbReference type="PANTHER" id="PTHR47964">
    <property type="entry name" value="ATP-DEPENDENT DNA HELICASE HOMOLOG RECG, CHLOROPLASTIC"/>
    <property type="match status" value="1"/>
</dbReference>
<sequence length="677" mass="76739">MRLDTKLTELKGIGPKKEKLFGQLGIRTIEDLLENSPRDYEDRANFKPLSAAKDGEKATFVVTVEAIVEDRYVKSRMHMLSFVVKDKTGEAKVTFFNSPFLRNSIRIGEEYLVYGKVSFFKNTIQINSPKMELKRNAKTIGSIVPIYNLTKGISNQDILNNVKKLTSLNLFEDILPKRLIEKYGLMGKNESIKQIHFPENLTKLISARQRLAYEEFLTFQLKILSQKIVDEEVEVKPYKIDERVEEFINSLPFKLTEGQREALDEIFSDFKSGKKMNRLLQGDVGSGKTIVAIISMYVACINGYQSTIMAPTEILAKQHLESFRSLFDPIGIKVELLVGSTSTKNRNRILSGIANGEIDILIGTHALIEDNVEFYNLGLNITDEQHRFGVRQREKLNTKSEQNHVLVMTATPIPRTLALVVYSDLDISTINTLPPNRKQIETTAIGVGMLESALNFIKNEIKSGRQAYIVCPLIEEGSLNLNSATDVYNDIKAHFKDINVGLLHGRMHADEKESVMLDFKEQRLDILVSTTVIEVGVNVPNATVMLVYNAERFGLAQLHQLRGRVGRGEHKSYCILFNSSNSEVSWERMKVMTDSTDGFYIANEDLRLRGGGDLFGTRQSGLMSFKFADIMRDHKILKVATNDAKEILEVDPELNSRENFNLKFELEKQSKSFKILN</sequence>
<evidence type="ECO:0000256" key="15">
    <source>
        <dbReference type="RuleBase" id="RU363016"/>
    </source>
</evidence>
<evidence type="ECO:0000256" key="6">
    <source>
        <dbReference type="ARBA" id="ARBA00022806"/>
    </source>
</evidence>
<evidence type="ECO:0000313" key="18">
    <source>
        <dbReference type="EMBL" id="SMB82200.1"/>
    </source>
</evidence>
<organism evidence="18 19">
    <name type="scientific">Peptoniphilus asaccharolyticus DSM 20463</name>
    <dbReference type="NCBI Taxonomy" id="573058"/>
    <lineage>
        <taxon>Bacteria</taxon>
        <taxon>Bacillati</taxon>
        <taxon>Bacillota</taxon>
        <taxon>Tissierellia</taxon>
        <taxon>Tissierellales</taxon>
        <taxon>Peptoniphilaceae</taxon>
        <taxon>Peptoniphilus</taxon>
    </lineage>
</organism>
<dbReference type="Proteomes" id="UP000192368">
    <property type="component" value="Unassembled WGS sequence"/>
</dbReference>
<dbReference type="Pfam" id="PF00270">
    <property type="entry name" value="DEAD"/>
    <property type="match status" value="1"/>
</dbReference>
<evidence type="ECO:0000313" key="19">
    <source>
        <dbReference type="Proteomes" id="UP000192368"/>
    </source>
</evidence>
<evidence type="ECO:0000256" key="13">
    <source>
        <dbReference type="ARBA" id="ARBA00034808"/>
    </source>
</evidence>
<evidence type="ECO:0000259" key="16">
    <source>
        <dbReference type="PROSITE" id="PS51192"/>
    </source>
</evidence>
<accession>A0A1W1UMA3</accession>
<dbReference type="GO" id="GO:0006281">
    <property type="term" value="P:DNA repair"/>
    <property type="evidence" value="ECO:0007669"/>
    <property type="project" value="UniProtKB-UniRule"/>
</dbReference>
<feature type="domain" description="Helicase C-terminal" evidence="17">
    <location>
        <begin position="449"/>
        <end position="607"/>
    </location>
</feature>
<evidence type="ECO:0000256" key="14">
    <source>
        <dbReference type="ARBA" id="ARBA00048988"/>
    </source>
</evidence>
<dbReference type="GO" id="GO:0043138">
    <property type="term" value="F:3'-5' DNA helicase activity"/>
    <property type="evidence" value="ECO:0007669"/>
    <property type="project" value="UniProtKB-EC"/>
</dbReference>
<name>A0A1W1UMA3_PEPAS</name>
<dbReference type="PROSITE" id="PS51192">
    <property type="entry name" value="HELICASE_ATP_BIND_1"/>
    <property type="match status" value="1"/>
</dbReference>
<evidence type="ECO:0000256" key="11">
    <source>
        <dbReference type="ARBA" id="ARBA00023235"/>
    </source>
</evidence>
<dbReference type="PANTHER" id="PTHR47964:SF1">
    <property type="entry name" value="ATP-DEPENDENT DNA HELICASE HOMOLOG RECG, CHLOROPLASTIC"/>
    <property type="match status" value="1"/>
</dbReference>